<dbReference type="SUPFAM" id="SSF55729">
    <property type="entry name" value="Acyl-CoA N-acyltransferases (Nat)"/>
    <property type="match status" value="1"/>
</dbReference>
<sequence length="388" mass="45343">MQIINVVTAADAAAFFKLPLYIYKNDPNWIQPLDKDVMEVFDKTKNKTFRNGILERWIVKNESGMVVGRIAAFTNSKYKNKGDQFPVGGVGFFECINNQLVANLLFDTAKQWLLQQGMQAMDGPINFGERDRWWGLVNKGFMEPMYCMNYNLPYYVALFENYGFKVFFEQVCFSMHPKSPLDPKIWSRHQELQKDANFSSDHLHKNNIAKYAQDFTSVYNKAWAGHGGLKQISFEQVKSMFTKMKPVMDEKIITFVYYKKEPVALFVNIPDLNQWFKYLHGKFGLIQKLKFLFIKQFKKNKKFAGLVFGVVPEWHGKGVDAYLIGEAARYIQSPESPYTEYEMQWIGDFNPKMLNIASNLGAVFRSRNLCTYRYIFDRNMPFERHPIL</sequence>
<accession>A0ABV8QT15</accession>
<evidence type="ECO:0008006" key="3">
    <source>
        <dbReference type="Google" id="ProtNLM"/>
    </source>
</evidence>
<gene>
    <name evidence="1" type="ORF">ACFOWM_10875</name>
</gene>
<dbReference type="PANTHER" id="PTHR41368">
    <property type="entry name" value="PROTEIN YGHO"/>
    <property type="match status" value="1"/>
</dbReference>
<comment type="caution">
    <text evidence="1">The sequence shown here is derived from an EMBL/GenBank/DDBJ whole genome shotgun (WGS) entry which is preliminary data.</text>
</comment>
<dbReference type="InterPro" id="IPR039968">
    <property type="entry name" value="BcerS-like"/>
</dbReference>
<name>A0ABV8QT15_9BACT</name>
<proteinExistence type="predicted"/>
<dbReference type="Proteomes" id="UP001595907">
    <property type="component" value="Unassembled WGS sequence"/>
</dbReference>
<reference evidence="2" key="1">
    <citation type="journal article" date="2019" name="Int. J. Syst. Evol. Microbiol.">
        <title>The Global Catalogue of Microorganisms (GCM) 10K type strain sequencing project: providing services to taxonomists for standard genome sequencing and annotation.</title>
        <authorList>
            <consortium name="The Broad Institute Genomics Platform"/>
            <consortium name="The Broad Institute Genome Sequencing Center for Infectious Disease"/>
            <person name="Wu L."/>
            <person name="Ma J."/>
        </authorList>
    </citation>
    <scope>NUCLEOTIDE SEQUENCE [LARGE SCALE GENOMIC DNA]</scope>
    <source>
        <strain evidence="2">CECT 8289</strain>
    </source>
</reference>
<evidence type="ECO:0000313" key="1">
    <source>
        <dbReference type="EMBL" id="MFC4263385.1"/>
    </source>
</evidence>
<dbReference type="RefSeq" id="WP_379709865.1">
    <property type="nucleotide sequence ID" value="NZ_JBHSCZ010000002.1"/>
</dbReference>
<dbReference type="PANTHER" id="PTHR41368:SF1">
    <property type="entry name" value="PROTEIN YGHO"/>
    <property type="match status" value="1"/>
</dbReference>
<evidence type="ECO:0000313" key="2">
    <source>
        <dbReference type="Proteomes" id="UP001595907"/>
    </source>
</evidence>
<keyword evidence="2" id="KW-1185">Reference proteome</keyword>
<dbReference type="EMBL" id="JBHSCZ010000002">
    <property type="protein sequence ID" value="MFC4263385.1"/>
    <property type="molecule type" value="Genomic_DNA"/>
</dbReference>
<organism evidence="1 2">
    <name type="scientific">Ferruginibacter yonginensis</name>
    <dbReference type="NCBI Taxonomy" id="1310416"/>
    <lineage>
        <taxon>Bacteria</taxon>
        <taxon>Pseudomonadati</taxon>
        <taxon>Bacteroidota</taxon>
        <taxon>Chitinophagia</taxon>
        <taxon>Chitinophagales</taxon>
        <taxon>Chitinophagaceae</taxon>
        <taxon>Ferruginibacter</taxon>
    </lineage>
</organism>
<protein>
    <recommendedName>
        <fullName evidence="3">N-acetyltransferase domain-containing protein</fullName>
    </recommendedName>
</protein>
<dbReference type="InterPro" id="IPR016181">
    <property type="entry name" value="Acyl_CoA_acyltransferase"/>
</dbReference>